<dbReference type="HOGENOM" id="CLU_012062_9_0_1"/>
<dbReference type="EMBL" id="GL629769">
    <property type="protein sequence ID" value="EFX03171.1"/>
    <property type="molecule type" value="Genomic_DNA"/>
</dbReference>
<dbReference type="InParanoid" id="F0XGP2"/>
<dbReference type="InterPro" id="IPR052462">
    <property type="entry name" value="SLIRP/GR-RBP-like"/>
</dbReference>
<feature type="domain" description="RRM" evidence="4">
    <location>
        <begin position="229"/>
        <end position="319"/>
    </location>
</feature>
<reference evidence="5 6" key="1">
    <citation type="journal article" date="2011" name="Proc. Natl. Acad. Sci. U.S.A.">
        <title>Genome and transcriptome analyses of the mountain pine beetle-fungal symbiont Grosmannia clavigera, a lodgepole pine pathogen.</title>
        <authorList>
            <person name="DiGuistini S."/>
            <person name="Wang Y."/>
            <person name="Liao N.Y."/>
            <person name="Taylor G."/>
            <person name="Tanguay P."/>
            <person name="Feau N."/>
            <person name="Henrissat B."/>
            <person name="Chan S.K."/>
            <person name="Hesse-Orce U."/>
            <person name="Alamouti S.M."/>
            <person name="Tsui C.K.M."/>
            <person name="Docking R.T."/>
            <person name="Levasseur A."/>
            <person name="Haridas S."/>
            <person name="Robertson G."/>
            <person name="Birol I."/>
            <person name="Holt R.A."/>
            <person name="Marra M.A."/>
            <person name="Hamelin R.C."/>
            <person name="Hirst M."/>
            <person name="Jones S.J.M."/>
            <person name="Bohlmann J."/>
            <person name="Breuil C."/>
        </authorList>
    </citation>
    <scope>NUCLEOTIDE SEQUENCE [LARGE SCALE GENOMIC DNA]</scope>
    <source>
        <strain evidence="6">kw1407 / UAMH 11150</strain>
    </source>
</reference>
<dbReference type="FunFam" id="3.30.70.330:FF:001113">
    <property type="entry name" value="RNP domain protein"/>
    <property type="match status" value="1"/>
</dbReference>
<keyword evidence="1 2" id="KW-0694">RNA-binding</keyword>
<dbReference type="RefSeq" id="XP_014172653.1">
    <property type="nucleotide sequence ID" value="XM_014317178.1"/>
</dbReference>
<dbReference type="Proteomes" id="UP000007796">
    <property type="component" value="Unassembled WGS sequence"/>
</dbReference>
<dbReference type="SMART" id="SM00360">
    <property type="entry name" value="RRM"/>
    <property type="match status" value="2"/>
</dbReference>
<dbReference type="eggNOG" id="KOG0118">
    <property type="taxonomic scope" value="Eukaryota"/>
</dbReference>
<gene>
    <name evidence="5" type="ORF">CMQ_3100</name>
</gene>
<dbReference type="GeneID" id="25976164"/>
<feature type="compositionally biased region" description="Basic and acidic residues" evidence="3">
    <location>
        <begin position="211"/>
        <end position="220"/>
    </location>
</feature>
<feature type="compositionally biased region" description="Basic residues" evidence="3">
    <location>
        <begin position="141"/>
        <end position="162"/>
    </location>
</feature>
<evidence type="ECO:0000256" key="1">
    <source>
        <dbReference type="ARBA" id="ARBA00022884"/>
    </source>
</evidence>
<dbReference type="STRING" id="655863.F0XGP2"/>
<dbReference type="SUPFAM" id="SSF54928">
    <property type="entry name" value="RNA-binding domain, RBD"/>
    <property type="match status" value="2"/>
</dbReference>
<dbReference type="PANTHER" id="PTHR48027">
    <property type="entry name" value="HETEROGENEOUS NUCLEAR RIBONUCLEOPROTEIN 87F-RELATED"/>
    <property type="match status" value="1"/>
</dbReference>
<dbReference type="InterPro" id="IPR000504">
    <property type="entry name" value="RRM_dom"/>
</dbReference>
<evidence type="ECO:0000313" key="5">
    <source>
        <dbReference type="EMBL" id="EFX03171.1"/>
    </source>
</evidence>
<keyword evidence="6" id="KW-1185">Reference proteome</keyword>
<sequence length="351" mass="37243">MSVTAEKVTDAAVNDVAATLANTTISGKPDEKANDAFLASAAEGRRLYIGNLAYATTEGELKEFFKGYLVESVSIPKNPRTDRPVGYAFVDLSTPTEADRAVTELSGQEILERKVSVQLARKPEPAGEKDGANGEGAEGTRRRHSTRGRGRASRGRAGRGRGGRSSGEEGTAVEGEASEAAATDAPAEAANDATTKDSAEDAAKKASQPRPPRERRERGPPADGIPSKTKVMVANLPYDLTEEKLKELFAAYEPSTAKIALRPIPRFMIKKLQARGEARKGRGFGFVTLASEELQQKAVTEMNGKEIDGREIAVKVAIDSPDKTDEETTASESVEATNGDPVEAEAPAATA</sequence>
<dbReference type="OrthoDB" id="439808at2759"/>
<dbReference type="InterPro" id="IPR035979">
    <property type="entry name" value="RBD_domain_sf"/>
</dbReference>
<feature type="region of interest" description="Disordered" evidence="3">
    <location>
        <begin position="317"/>
        <end position="351"/>
    </location>
</feature>
<dbReference type="PROSITE" id="PS50102">
    <property type="entry name" value="RRM"/>
    <property type="match status" value="2"/>
</dbReference>
<dbReference type="AlphaFoldDB" id="F0XGP2"/>
<dbReference type="Gene3D" id="3.30.70.330">
    <property type="match status" value="2"/>
</dbReference>
<feature type="compositionally biased region" description="Low complexity" evidence="3">
    <location>
        <begin position="168"/>
        <end position="193"/>
    </location>
</feature>
<protein>
    <submittedName>
        <fullName evidence="5">Rnp domain containing protein</fullName>
    </submittedName>
</protein>
<name>F0XGP2_GROCL</name>
<dbReference type="InterPro" id="IPR012677">
    <property type="entry name" value="Nucleotide-bd_a/b_plait_sf"/>
</dbReference>
<evidence type="ECO:0000313" key="6">
    <source>
        <dbReference type="Proteomes" id="UP000007796"/>
    </source>
</evidence>
<accession>F0XGP2</accession>
<organism evidence="6">
    <name type="scientific">Grosmannia clavigera (strain kw1407 / UAMH 11150)</name>
    <name type="common">Blue stain fungus</name>
    <name type="synonym">Graphiocladiella clavigera</name>
    <dbReference type="NCBI Taxonomy" id="655863"/>
    <lineage>
        <taxon>Eukaryota</taxon>
        <taxon>Fungi</taxon>
        <taxon>Dikarya</taxon>
        <taxon>Ascomycota</taxon>
        <taxon>Pezizomycotina</taxon>
        <taxon>Sordariomycetes</taxon>
        <taxon>Sordariomycetidae</taxon>
        <taxon>Ophiostomatales</taxon>
        <taxon>Ophiostomataceae</taxon>
        <taxon>Leptographium</taxon>
    </lineage>
</organism>
<feature type="region of interest" description="Disordered" evidence="3">
    <location>
        <begin position="116"/>
        <end position="230"/>
    </location>
</feature>
<evidence type="ECO:0000256" key="3">
    <source>
        <dbReference type="SAM" id="MobiDB-lite"/>
    </source>
</evidence>
<proteinExistence type="predicted"/>
<feature type="domain" description="RRM" evidence="4">
    <location>
        <begin position="45"/>
        <end position="122"/>
    </location>
</feature>
<dbReference type="GO" id="GO:0003723">
    <property type="term" value="F:RNA binding"/>
    <property type="evidence" value="ECO:0007669"/>
    <property type="project" value="UniProtKB-UniRule"/>
</dbReference>
<evidence type="ECO:0000256" key="2">
    <source>
        <dbReference type="PROSITE-ProRule" id="PRU00176"/>
    </source>
</evidence>
<feature type="compositionally biased region" description="Basic and acidic residues" evidence="3">
    <location>
        <begin position="194"/>
        <end position="204"/>
    </location>
</feature>
<evidence type="ECO:0000259" key="4">
    <source>
        <dbReference type="PROSITE" id="PS50102"/>
    </source>
</evidence>
<dbReference type="Pfam" id="PF00076">
    <property type="entry name" value="RRM_1"/>
    <property type="match status" value="3"/>
</dbReference>
<feature type="compositionally biased region" description="Basic and acidic residues" evidence="3">
    <location>
        <begin position="116"/>
        <end position="132"/>
    </location>
</feature>